<name>A0ABZ1TWG5_9ACTN</name>
<feature type="transmembrane region" description="Helical" evidence="2">
    <location>
        <begin position="317"/>
        <end position="336"/>
    </location>
</feature>
<evidence type="ECO:0000256" key="1">
    <source>
        <dbReference type="SAM" id="MobiDB-lite"/>
    </source>
</evidence>
<reference evidence="3" key="1">
    <citation type="submission" date="2022-10" db="EMBL/GenBank/DDBJ databases">
        <title>The complete genomes of actinobacterial strains from the NBC collection.</title>
        <authorList>
            <person name="Joergensen T.S."/>
            <person name="Alvarez Arevalo M."/>
            <person name="Sterndorff E.B."/>
            <person name="Faurdal D."/>
            <person name="Vuksanovic O."/>
            <person name="Mourched A.-S."/>
            <person name="Charusanti P."/>
            <person name="Shaw S."/>
            <person name="Blin K."/>
            <person name="Weber T."/>
        </authorList>
    </citation>
    <scope>NUCLEOTIDE SEQUENCE</scope>
    <source>
        <strain evidence="3">NBC_00222</strain>
    </source>
</reference>
<keyword evidence="4" id="KW-1185">Reference proteome</keyword>
<protein>
    <submittedName>
        <fullName evidence="3">Uncharacterized protein</fullName>
    </submittedName>
</protein>
<evidence type="ECO:0000313" key="3">
    <source>
        <dbReference type="EMBL" id="WUQ82169.1"/>
    </source>
</evidence>
<keyword evidence="2" id="KW-0812">Transmembrane</keyword>
<proteinExistence type="predicted"/>
<gene>
    <name evidence="3" type="ORF">OHA16_03735</name>
</gene>
<sequence length="356" mass="37498">MAPKTDADPEHPDPARPEHPGGPGPARTAPTAVPGAAKESAPVAELVRSMRAHPARMPELLAVFAVRHRGPRAARRVAALRAAHPEATTGDLAARAVDHARLVSQSEGAFVGGPFLWLIPFAFCTALLAQAQLLLELAALAGKDPADRARAPELLVLQGAHPDLAAAERALAAGPEPAADAARPPGRLRGLWALVRRMARLLGITSEDAVPPPSRWRSTGEWSLLALVLLMGTVAPLVWLPYMALSYTWATDRLAVRGVAHYFGGDPSGWPGLHRARADPGVVAATGRALAALLVPVAAVAGLLLADIRLADSRWPVLALVLIALSVTVGTLWWTVHRRNLRAARRAARSEHGPGG</sequence>
<feature type="transmembrane region" description="Helical" evidence="2">
    <location>
        <begin position="222"/>
        <end position="245"/>
    </location>
</feature>
<feature type="transmembrane region" description="Helical" evidence="2">
    <location>
        <begin position="115"/>
        <end position="135"/>
    </location>
</feature>
<evidence type="ECO:0000256" key="2">
    <source>
        <dbReference type="SAM" id="Phobius"/>
    </source>
</evidence>
<feature type="compositionally biased region" description="Basic and acidic residues" evidence="1">
    <location>
        <begin position="1"/>
        <end position="19"/>
    </location>
</feature>
<dbReference type="EMBL" id="CP108110">
    <property type="protein sequence ID" value="WUQ82169.1"/>
    <property type="molecule type" value="Genomic_DNA"/>
</dbReference>
<evidence type="ECO:0000313" key="4">
    <source>
        <dbReference type="Proteomes" id="UP001432222"/>
    </source>
</evidence>
<dbReference type="Proteomes" id="UP001432222">
    <property type="component" value="Chromosome"/>
</dbReference>
<dbReference type="RefSeq" id="WP_328953238.1">
    <property type="nucleotide sequence ID" value="NZ_CP108110.1"/>
</dbReference>
<keyword evidence="2" id="KW-0472">Membrane</keyword>
<accession>A0ABZ1TWG5</accession>
<feature type="transmembrane region" description="Helical" evidence="2">
    <location>
        <begin position="282"/>
        <end position="305"/>
    </location>
</feature>
<organism evidence="3 4">
    <name type="scientific">Kitasatospora purpeofusca</name>
    <dbReference type="NCBI Taxonomy" id="67352"/>
    <lineage>
        <taxon>Bacteria</taxon>
        <taxon>Bacillati</taxon>
        <taxon>Actinomycetota</taxon>
        <taxon>Actinomycetes</taxon>
        <taxon>Kitasatosporales</taxon>
        <taxon>Streptomycetaceae</taxon>
        <taxon>Kitasatospora</taxon>
    </lineage>
</organism>
<feature type="region of interest" description="Disordered" evidence="1">
    <location>
        <begin position="1"/>
        <end position="40"/>
    </location>
</feature>
<feature type="compositionally biased region" description="Low complexity" evidence="1">
    <location>
        <begin position="25"/>
        <end position="37"/>
    </location>
</feature>
<keyword evidence="2" id="KW-1133">Transmembrane helix</keyword>